<dbReference type="Proteomes" id="UP000264071">
    <property type="component" value="Unassembled WGS sequence"/>
</dbReference>
<name>A0A3D4V6R4_9BACT</name>
<dbReference type="OMA" id="QRTNIMY"/>
<dbReference type="EMBL" id="DPIY01000005">
    <property type="protein sequence ID" value="HCT56504.1"/>
    <property type="molecule type" value="Genomic_DNA"/>
</dbReference>
<sequence length="76" mass="8533">MRDLIETRITELRAEFESGRVLQQELDVRQEEVRRSLLRISGAVQALEELLATASARDAAATDTVQAIPLRRAAEQ</sequence>
<comment type="caution">
    <text evidence="1">The sequence shown here is derived from an EMBL/GenBank/DDBJ whole genome shotgun (WGS) entry which is preliminary data.</text>
</comment>
<organism evidence="1 2">
    <name type="scientific">Gemmatimonas aurantiaca</name>
    <dbReference type="NCBI Taxonomy" id="173480"/>
    <lineage>
        <taxon>Bacteria</taxon>
        <taxon>Pseudomonadati</taxon>
        <taxon>Gemmatimonadota</taxon>
        <taxon>Gemmatimonadia</taxon>
        <taxon>Gemmatimonadales</taxon>
        <taxon>Gemmatimonadaceae</taxon>
        <taxon>Gemmatimonas</taxon>
    </lineage>
</organism>
<proteinExistence type="predicted"/>
<accession>A0A3D4V6R4</accession>
<reference evidence="1 2" key="1">
    <citation type="journal article" date="2018" name="Nat. Biotechnol.">
        <title>A standardized bacterial taxonomy based on genome phylogeny substantially revises the tree of life.</title>
        <authorList>
            <person name="Parks D.H."/>
            <person name="Chuvochina M."/>
            <person name="Waite D.W."/>
            <person name="Rinke C."/>
            <person name="Skarshewski A."/>
            <person name="Chaumeil P.A."/>
            <person name="Hugenholtz P."/>
        </authorList>
    </citation>
    <scope>NUCLEOTIDE SEQUENCE [LARGE SCALE GENOMIC DNA]</scope>
    <source>
        <strain evidence="1">UBA8844</strain>
    </source>
</reference>
<protein>
    <submittedName>
        <fullName evidence="1">Uncharacterized protein</fullName>
    </submittedName>
</protein>
<dbReference type="AlphaFoldDB" id="A0A3D4V6R4"/>
<evidence type="ECO:0000313" key="2">
    <source>
        <dbReference type="Proteomes" id="UP000264071"/>
    </source>
</evidence>
<gene>
    <name evidence="1" type="ORF">DGD08_04745</name>
</gene>
<evidence type="ECO:0000313" key="1">
    <source>
        <dbReference type="EMBL" id="HCT56504.1"/>
    </source>
</evidence>